<dbReference type="EMBL" id="LT934115">
    <property type="protein sequence ID" value="VAH56266.1"/>
    <property type="molecule type" value="Genomic_DNA"/>
</dbReference>
<comment type="subcellular location">
    <subcellularLocation>
        <location evidence="1">Membrane</location>
        <topology evidence="1">Single-pass membrane protein</topology>
    </subcellularLocation>
</comment>
<feature type="chain" id="PRO_5040237319" description="Wall-associated receptor kinase galacturonan-binding domain-containing protein" evidence="3">
    <location>
        <begin position="22"/>
        <end position="210"/>
    </location>
</feature>
<evidence type="ECO:0000259" key="4">
    <source>
        <dbReference type="Pfam" id="PF13947"/>
    </source>
</evidence>
<evidence type="ECO:0000256" key="1">
    <source>
        <dbReference type="ARBA" id="ARBA00004167"/>
    </source>
</evidence>
<feature type="signal peptide" evidence="3">
    <location>
        <begin position="1"/>
        <end position="21"/>
    </location>
</feature>
<evidence type="ECO:0000256" key="2">
    <source>
        <dbReference type="ARBA" id="ARBA00022729"/>
    </source>
</evidence>
<protein>
    <recommendedName>
        <fullName evidence="4">Wall-associated receptor kinase galacturonan-binding domain-containing protein</fullName>
    </recommendedName>
</protein>
<dbReference type="GO" id="GO:0016020">
    <property type="term" value="C:membrane"/>
    <property type="evidence" value="ECO:0007669"/>
    <property type="project" value="UniProtKB-SubCell"/>
</dbReference>
<sequence length="210" mass="23181">MVPCCWFFWALWLLLMHAVAAAEEQVEAGCSALAKSCGNLTISHPFWLDDWETGRSCGSSGFEVTCFNNSSSVLLSSKPTGFGFAIINISYEEERLHLVDLGKLKLLSASNRCESSIWNTSVKLGPRFRIDPGNLNLILYNCTEEAAVAAAARRDRDLMQTSLRCGNESKMFVRTGVRYDATGNYGCRCWGHLERRTPATTRSSSAMASS</sequence>
<dbReference type="InterPro" id="IPR025287">
    <property type="entry name" value="WAK_GUB"/>
</dbReference>
<dbReference type="PANTHER" id="PTHR33138:SF9">
    <property type="entry name" value="OS01G0136500 PROTEIN"/>
    <property type="match status" value="1"/>
</dbReference>
<dbReference type="AlphaFoldDB" id="A0A9R0RAX9"/>
<keyword evidence="2 3" id="KW-0732">Signal</keyword>
<accession>A0A9R0RAX9</accession>
<organism evidence="5 6">
    <name type="scientific">Triticum turgidum subsp. durum</name>
    <name type="common">Durum wheat</name>
    <name type="synonym">Triticum durum</name>
    <dbReference type="NCBI Taxonomy" id="4567"/>
    <lineage>
        <taxon>Eukaryota</taxon>
        <taxon>Viridiplantae</taxon>
        <taxon>Streptophyta</taxon>
        <taxon>Embryophyta</taxon>
        <taxon>Tracheophyta</taxon>
        <taxon>Spermatophyta</taxon>
        <taxon>Magnoliopsida</taxon>
        <taxon>Liliopsida</taxon>
        <taxon>Poales</taxon>
        <taxon>Poaceae</taxon>
        <taxon>BOP clade</taxon>
        <taxon>Pooideae</taxon>
        <taxon>Triticodae</taxon>
        <taxon>Triticeae</taxon>
        <taxon>Triticinae</taxon>
        <taxon>Triticum</taxon>
    </lineage>
</organism>
<evidence type="ECO:0000313" key="6">
    <source>
        <dbReference type="Proteomes" id="UP000324705"/>
    </source>
</evidence>
<proteinExistence type="predicted"/>
<dbReference type="Proteomes" id="UP000324705">
    <property type="component" value="Chromosome 3A"/>
</dbReference>
<gene>
    <name evidence="5" type="ORF">TRITD_3Av1G012190</name>
</gene>
<reference evidence="5 6" key="1">
    <citation type="submission" date="2017-09" db="EMBL/GenBank/DDBJ databases">
        <authorList>
            <consortium name="International Durum Wheat Genome Sequencing Consortium (IDWGSC)"/>
            <person name="Milanesi L."/>
        </authorList>
    </citation>
    <scope>NUCLEOTIDE SEQUENCE [LARGE SCALE GENOMIC DNA]</scope>
    <source>
        <strain evidence="6">cv. Svevo</strain>
    </source>
</reference>
<feature type="domain" description="Wall-associated receptor kinase galacturonan-binding" evidence="4">
    <location>
        <begin position="30"/>
        <end position="100"/>
    </location>
</feature>
<keyword evidence="6" id="KW-1185">Reference proteome</keyword>
<dbReference type="GO" id="GO:0030247">
    <property type="term" value="F:polysaccharide binding"/>
    <property type="evidence" value="ECO:0007669"/>
    <property type="project" value="InterPro"/>
</dbReference>
<name>A0A9R0RAX9_TRITD</name>
<dbReference type="PANTHER" id="PTHR33138">
    <property type="entry name" value="OS01G0690200 PROTEIN"/>
    <property type="match status" value="1"/>
</dbReference>
<dbReference type="Gramene" id="TRITD3Av1G012190.1">
    <property type="protein sequence ID" value="TRITD3Av1G012190.1"/>
    <property type="gene ID" value="TRITD3Av1G012190"/>
</dbReference>
<evidence type="ECO:0000256" key="3">
    <source>
        <dbReference type="SAM" id="SignalP"/>
    </source>
</evidence>
<evidence type="ECO:0000313" key="5">
    <source>
        <dbReference type="EMBL" id="VAH56266.1"/>
    </source>
</evidence>
<dbReference type="Pfam" id="PF13947">
    <property type="entry name" value="GUB_WAK_bind"/>
    <property type="match status" value="1"/>
</dbReference>